<dbReference type="Pfam" id="PF26078">
    <property type="entry name" value="Baseplate_J_M"/>
    <property type="match status" value="1"/>
</dbReference>
<evidence type="ECO:0000259" key="3">
    <source>
        <dbReference type="Pfam" id="PF26078"/>
    </source>
</evidence>
<protein>
    <submittedName>
        <fullName evidence="5">Baseplate J protein</fullName>
    </submittedName>
</protein>
<evidence type="ECO:0000259" key="2">
    <source>
        <dbReference type="Pfam" id="PF04865"/>
    </source>
</evidence>
<sequence>MLDASPAEIDKRQGSVTYDLLSPAAIEMALAYIEMDNVLNFGFVDTTYGQYLDLRAAEYGLTRKVSAKSTGTLTFSGAGGVTVPVGTRVQTSAAGEEPVYFTTTASGTLTGRPATVTVPAEADEASASGNVAAGAINTVLGGLSGVVTVTNNAAFTGGAVGETEEEFRARILERAAKPATSGNANQYRQWALEVSGVSDAQVIPVWSGPGTVKVVLLAADKTAPDSGTVTAAASYIESLRPIGATVTVVGATEIPINVSVSVTLAPGATIEAVEAQITEGVTAYLASIAFNDNLVRYTRIAAVILDLPPVVDYEDLTVNGGISNVLISAGQVAVPGTVAVTE</sequence>
<accession>A0A1B2DSS0</accession>
<feature type="domain" description="Baseplate J-like central" evidence="3">
    <location>
        <begin position="179"/>
        <end position="250"/>
    </location>
</feature>
<evidence type="ECO:0000313" key="5">
    <source>
        <dbReference type="EMBL" id="ANY70763.1"/>
    </source>
</evidence>
<dbReference type="PANTHER" id="PTHR37829">
    <property type="entry name" value="PHAGE-LIKE ELEMENT PBSX PROTEIN XKDT"/>
    <property type="match status" value="1"/>
</dbReference>
<reference evidence="5" key="1">
    <citation type="submission" date="2016-08" db="EMBL/GenBank/DDBJ databases">
        <title>Complete Genome Seqeunce of Paenibacillus sp. BIHB 4019 from tea rhizoplane.</title>
        <authorList>
            <person name="Thakur R."/>
            <person name="Swarnkar M.K."/>
            <person name="Gulati A."/>
        </authorList>
    </citation>
    <scope>NUCLEOTIDE SEQUENCE [LARGE SCALE GENOMIC DNA]</scope>
    <source>
        <strain evidence="5">BIHB4019</strain>
    </source>
</reference>
<dbReference type="Pfam" id="PF04865">
    <property type="entry name" value="Baseplate_J"/>
    <property type="match status" value="1"/>
</dbReference>
<dbReference type="PANTHER" id="PTHR37829:SF3">
    <property type="entry name" value="PROTEIN JAYE-RELATED"/>
    <property type="match status" value="1"/>
</dbReference>
<dbReference type="AlphaFoldDB" id="A0A1B2DSS0"/>
<feature type="domain" description="Baseplate J-like C-terminal" evidence="4">
    <location>
        <begin position="256"/>
        <end position="341"/>
    </location>
</feature>
<organism evidence="5">
    <name type="scientific">Paenibacillus sp. BIHB 4019</name>
    <dbReference type="NCBI Taxonomy" id="1870819"/>
    <lineage>
        <taxon>Bacteria</taxon>
        <taxon>Bacillati</taxon>
        <taxon>Bacillota</taxon>
        <taxon>Bacilli</taxon>
        <taxon>Bacillales</taxon>
        <taxon>Paenibacillaceae</taxon>
        <taxon>Paenibacillus</taxon>
    </lineage>
</organism>
<dbReference type="InterPro" id="IPR052399">
    <property type="entry name" value="Phage_Baseplate_Assmbl_Protein"/>
</dbReference>
<gene>
    <name evidence="5" type="ORF">BBD42_15665</name>
</gene>
<evidence type="ECO:0000256" key="1">
    <source>
        <dbReference type="ARBA" id="ARBA00038087"/>
    </source>
</evidence>
<comment type="similarity">
    <text evidence="1">Belongs to the Mu gp47/PBSX XkdT family.</text>
</comment>
<proteinExistence type="inferred from homology"/>
<dbReference type="InterPro" id="IPR006949">
    <property type="entry name" value="Barrel_Baseplate_J-like"/>
</dbReference>
<dbReference type="EMBL" id="CP016808">
    <property type="protein sequence ID" value="ANY70763.1"/>
    <property type="molecule type" value="Genomic_DNA"/>
</dbReference>
<dbReference type="Pfam" id="PF26079">
    <property type="entry name" value="Baseplate_J_C"/>
    <property type="match status" value="1"/>
</dbReference>
<dbReference type="InterPro" id="IPR058530">
    <property type="entry name" value="Baseplate_J-like_C"/>
</dbReference>
<name>A0A1B2DSS0_9BACL</name>
<feature type="domain" description="Baseplate protein J-like barrel" evidence="2">
    <location>
        <begin position="72"/>
        <end position="158"/>
    </location>
</feature>
<dbReference type="InterPro" id="IPR058531">
    <property type="entry name" value="Baseplate_J_M"/>
</dbReference>
<evidence type="ECO:0000259" key="4">
    <source>
        <dbReference type="Pfam" id="PF26079"/>
    </source>
</evidence>